<sequence>MFNQYDDIVLVQDLAKMLKIGKNKAYNLLQSGQIKAKKDRTGHWVIQKTAVIEYTKASNA</sequence>
<dbReference type="EMBL" id="JACCKS010000043">
    <property type="protein sequence ID" value="NZA40309.1"/>
    <property type="molecule type" value="Genomic_DNA"/>
</dbReference>
<dbReference type="RefSeq" id="WP_180494324.1">
    <property type="nucleotide sequence ID" value="NZ_JACCKS010000043.1"/>
</dbReference>
<organism evidence="2 3">
    <name type="scientific">Eubacterium callanderi</name>
    <dbReference type="NCBI Taxonomy" id="53442"/>
    <lineage>
        <taxon>Bacteria</taxon>
        <taxon>Bacillati</taxon>
        <taxon>Bacillota</taxon>
        <taxon>Clostridia</taxon>
        <taxon>Eubacteriales</taxon>
        <taxon>Eubacteriaceae</taxon>
        <taxon>Eubacterium</taxon>
    </lineage>
</organism>
<comment type="caution">
    <text evidence="2">The sequence shown here is derived from an EMBL/GenBank/DDBJ whole genome shotgun (WGS) entry which is preliminary data.</text>
</comment>
<evidence type="ECO:0000313" key="3">
    <source>
        <dbReference type="Proteomes" id="UP000586254"/>
    </source>
</evidence>
<gene>
    <name evidence="2" type="ORF">H0N91_19800</name>
</gene>
<name>A0A853JVC7_9FIRM</name>
<dbReference type="AlphaFoldDB" id="A0A853JVC7"/>
<dbReference type="Pfam" id="PF12728">
    <property type="entry name" value="HTH_17"/>
    <property type="match status" value="1"/>
</dbReference>
<feature type="domain" description="Helix-turn-helix" evidence="1">
    <location>
        <begin position="11"/>
        <end position="55"/>
    </location>
</feature>
<dbReference type="Proteomes" id="UP000586254">
    <property type="component" value="Unassembled WGS sequence"/>
</dbReference>
<reference evidence="2 3" key="1">
    <citation type="submission" date="2020-07" db="EMBL/GenBank/DDBJ databases">
        <title>Organ Donor 1.</title>
        <authorList>
            <person name="Marsh A.J."/>
            <person name="Azcarate-Peril M.A."/>
        </authorList>
    </citation>
    <scope>NUCLEOTIDE SEQUENCE [LARGE SCALE GENOMIC DNA]</scope>
    <source>
        <strain evidence="2 3">AMC0717</strain>
    </source>
</reference>
<evidence type="ECO:0000313" key="2">
    <source>
        <dbReference type="EMBL" id="NZA40309.1"/>
    </source>
</evidence>
<protein>
    <submittedName>
        <fullName evidence="2">Helix-turn-helix domain-containing protein</fullName>
    </submittedName>
</protein>
<accession>A0A853JVC7</accession>
<dbReference type="InterPro" id="IPR041657">
    <property type="entry name" value="HTH_17"/>
</dbReference>
<evidence type="ECO:0000259" key="1">
    <source>
        <dbReference type="Pfam" id="PF12728"/>
    </source>
</evidence>
<proteinExistence type="predicted"/>